<evidence type="ECO:0000256" key="3">
    <source>
        <dbReference type="SAM" id="SignalP"/>
    </source>
</evidence>
<accession>A0AAD7RF24</accession>
<feature type="compositionally biased region" description="Acidic residues" evidence="1">
    <location>
        <begin position="308"/>
        <end position="324"/>
    </location>
</feature>
<keyword evidence="2" id="KW-0472">Membrane</keyword>
<dbReference type="EMBL" id="JAINUG010000300">
    <property type="protein sequence ID" value="KAJ8379141.1"/>
    <property type="molecule type" value="Genomic_DNA"/>
</dbReference>
<dbReference type="Pfam" id="PF01108">
    <property type="entry name" value="Tissue_fac"/>
    <property type="match status" value="1"/>
</dbReference>
<dbReference type="PANTHER" id="PTHR20859">
    <property type="entry name" value="INTERFERON/INTERLEUKIN RECEPTOR"/>
    <property type="match status" value="1"/>
</dbReference>
<proteinExistence type="predicted"/>
<gene>
    <name evidence="5" type="ORF">AAFF_G00230530</name>
</gene>
<feature type="transmembrane region" description="Helical" evidence="2">
    <location>
        <begin position="230"/>
        <end position="257"/>
    </location>
</feature>
<dbReference type="InterPro" id="IPR050650">
    <property type="entry name" value="Type-II_Cytokine-TF_Rcpt"/>
</dbReference>
<feature type="chain" id="PRO_5042010439" description="Fibronectin type-III domain-containing protein" evidence="3">
    <location>
        <begin position="28"/>
        <end position="480"/>
    </location>
</feature>
<sequence>MKTLRYQMMNYTLLTIYFIQLCCRALGALPAPVNLSVVSVNFEHNLRWDPGLGTPPGTTYRVQYSPCGSEPLRVLNVSGDSVDLVKRTLWKCTTDVLEVYTIEVQAVHHGRVSPWSEIAFTPYTETRLGPPVVTVAGCGDCLNLTITLPRGKAQESLQEIYSHFNYHIFWKRAGESKVWNLSTGQSSHVLQNLEPGVEHCVLVELQVNTNKHTLPSDWSCAFTSPKGHSLVPAVLACVSALLVLGGMVLLGLSYVGFLCKMKTHLPSVLTSLVEARPDHCYFSAEETVTFLLEVCDREGGRRLREGSDQEEEDEEEEEEEEEDGGNGGYDRRAARRLEGSGSDGRPRDATGSSDTSAPGPGPAPPLAPPPPQRILGFRAGRRGRQNPLGQTETEFGVRGEGEGGGRGATGASGQREDGDTVLGEREDGDTVPGEREDVNLLSVTLGALAEDGGDMGVEVEVLVCMCHIEGGSGAALQEST</sequence>
<evidence type="ECO:0000256" key="1">
    <source>
        <dbReference type="SAM" id="MobiDB-lite"/>
    </source>
</evidence>
<dbReference type="InterPro" id="IPR013783">
    <property type="entry name" value="Ig-like_fold"/>
</dbReference>
<evidence type="ECO:0000313" key="6">
    <source>
        <dbReference type="Proteomes" id="UP001221898"/>
    </source>
</evidence>
<dbReference type="PROSITE" id="PS50853">
    <property type="entry name" value="FN3"/>
    <property type="match status" value="1"/>
</dbReference>
<keyword evidence="2" id="KW-1133">Transmembrane helix</keyword>
<dbReference type="Gene3D" id="2.60.40.10">
    <property type="entry name" value="Immunoglobulins"/>
    <property type="match status" value="1"/>
</dbReference>
<organism evidence="5 6">
    <name type="scientific">Aldrovandia affinis</name>
    <dbReference type="NCBI Taxonomy" id="143900"/>
    <lineage>
        <taxon>Eukaryota</taxon>
        <taxon>Metazoa</taxon>
        <taxon>Chordata</taxon>
        <taxon>Craniata</taxon>
        <taxon>Vertebrata</taxon>
        <taxon>Euteleostomi</taxon>
        <taxon>Actinopterygii</taxon>
        <taxon>Neopterygii</taxon>
        <taxon>Teleostei</taxon>
        <taxon>Notacanthiformes</taxon>
        <taxon>Halosauridae</taxon>
        <taxon>Aldrovandia</taxon>
    </lineage>
</organism>
<dbReference type="AlphaFoldDB" id="A0AAD7RF24"/>
<dbReference type="PANTHER" id="PTHR20859:SF53">
    <property type="entry name" value="INTERLEUKIN-22 RECEPTOR SUBUNIT ALPHA-1"/>
    <property type="match status" value="1"/>
</dbReference>
<dbReference type="Proteomes" id="UP001221898">
    <property type="component" value="Unassembled WGS sequence"/>
</dbReference>
<dbReference type="GO" id="GO:0005886">
    <property type="term" value="C:plasma membrane"/>
    <property type="evidence" value="ECO:0007669"/>
    <property type="project" value="TreeGrafter"/>
</dbReference>
<feature type="signal peptide" evidence="3">
    <location>
        <begin position="1"/>
        <end position="27"/>
    </location>
</feature>
<feature type="compositionally biased region" description="Pro residues" evidence="1">
    <location>
        <begin position="359"/>
        <end position="372"/>
    </location>
</feature>
<dbReference type="Pfam" id="PF09294">
    <property type="entry name" value="Interfer-bind"/>
    <property type="match status" value="1"/>
</dbReference>
<evidence type="ECO:0000313" key="5">
    <source>
        <dbReference type="EMBL" id="KAJ8379141.1"/>
    </source>
</evidence>
<protein>
    <recommendedName>
        <fullName evidence="4">Fibronectin type-III domain-containing protein</fullName>
    </recommendedName>
</protein>
<dbReference type="SUPFAM" id="SSF49265">
    <property type="entry name" value="Fibronectin type III"/>
    <property type="match status" value="2"/>
</dbReference>
<keyword evidence="6" id="KW-1185">Reference proteome</keyword>
<dbReference type="GO" id="GO:0004896">
    <property type="term" value="F:cytokine receptor activity"/>
    <property type="evidence" value="ECO:0007669"/>
    <property type="project" value="TreeGrafter"/>
</dbReference>
<dbReference type="InterPro" id="IPR015373">
    <property type="entry name" value="Interferon/interleukin_rcp_dom"/>
</dbReference>
<dbReference type="CDD" id="cd00063">
    <property type="entry name" value="FN3"/>
    <property type="match status" value="1"/>
</dbReference>
<keyword evidence="3" id="KW-0732">Signal</keyword>
<comment type="caution">
    <text evidence="5">The sequence shown here is derived from an EMBL/GenBank/DDBJ whole genome shotgun (WGS) entry which is preliminary data.</text>
</comment>
<feature type="domain" description="Fibronectin type-III" evidence="4">
    <location>
        <begin position="29"/>
        <end position="129"/>
    </location>
</feature>
<feature type="region of interest" description="Disordered" evidence="1">
    <location>
        <begin position="301"/>
        <end position="437"/>
    </location>
</feature>
<keyword evidence="2" id="KW-0812">Transmembrane</keyword>
<name>A0AAD7RF24_9TELE</name>
<evidence type="ECO:0000259" key="4">
    <source>
        <dbReference type="PROSITE" id="PS50853"/>
    </source>
</evidence>
<reference evidence="5" key="1">
    <citation type="journal article" date="2023" name="Science">
        <title>Genome structures resolve the early diversification of teleost fishes.</title>
        <authorList>
            <person name="Parey E."/>
            <person name="Louis A."/>
            <person name="Montfort J."/>
            <person name="Bouchez O."/>
            <person name="Roques C."/>
            <person name="Iampietro C."/>
            <person name="Lluch J."/>
            <person name="Castinel A."/>
            <person name="Donnadieu C."/>
            <person name="Desvignes T."/>
            <person name="Floi Bucao C."/>
            <person name="Jouanno E."/>
            <person name="Wen M."/>
            <person name="Mejri S."/>
            <person name="Dirks R."/>
            <person name="Jansen H."/>
            <person name="Henkel C."/>
            <person name="Chen W.J."/>
            <person name="Zahm M."/>
            <person name="Cabau C."/>
            <person name="Klopp C."/>
            <person name="Thompson A.W."/>
            <person name="Robinson-Rechavi M."/>
            <person name="Braasch I."/>
            <person name="Lecointre G."/>
            <person name="Bobe J."/>
            <person name="Postlethwait J.H."/>
            <person name="Berthelot C."/>
            <person name="Roest Crollius H."/>
            <person name="Guiguen Y."/>
        </authorList>
    </citation>
    <scope>NUCLEOTIDE SEQUENCE</scope>
    <source>
        <strain evidence="5">NC1722</strain>
    </source>
</reference>
<feature type="compositionally biased region" description="Basic and acidic residues" evidence="1">
    <location>
        <begin position="414"/>
        <end position="425"/>
    </location>
</feature>
<dbReference type="InterPro" id="IPR036116">
    <property type="entry name" value="FN3_sf"/>
</dbReference>
<dbReference type="InterPro" id="IPR003961">
    <property type="entry name" value="FN3_dom"/>
</dbReference>
<evidence type="ECO:0000256" key="2">
    <source>
        <dbReference type="SAM" id="Phobius"/>
    </source>
</evidence>
<feature type="compositionally biased region" description="Basic and acidic residues" evidence="1">
    <location>
        <begin position="329"/>
        <end position="348"/>
    </location>
</feature>